<proteinExistence type="predicted"/>
<protein>
    <submittedName>
        <fullName evidence="1">Uncharacterized protein</fullName>
    </submittedName>
</protein>
<reference evidence="1 2" key="1">
    <citation type="submission" date="2016-09" db="EMBL/GenBank/DDBJ databases">
        <authorList>
            <person name="Capua I."/>
            <person name="De Benedictis P."/>
            <person name="Joannis T."/>
            <person name="Lombin L.H."/>
            <person name="Cattoli G."/>
        </authorList>
    </citation>
    <scope>NUCLEOTIDE SEQUENCE [LARGE SCALE GENOMIC DNA]</scope>
    <source>
        <strain evidence="1 2">IMI 309357</strain>
    </source>
</reference>
<feature type="non-terminal residue" evidence="1">
    <location>
        <position position="1"/>
    </location>
</feature>
<sequence length="151" mass="16521">PKSVYSRFKTFQQRALTATAVFCGFLAQVSRTTVLAAGPEIVATHHTTANVISISNTVFLTFTGLSAFIWRGLGLTFSAVALSVVPPQVQLGTSDYMSSLQHRTISCFYNWNGFGALTRAILPLQSFQCMLGDLNAHPRVYLCSINEKILN</sequence>
<dbReference type="AlphaFoldDB" id="A0A1G4BRZ2"/>
<dbReference type="OrthoDB" id="3066029at2759"/>
<name>A0A1G4BRZ2_9PEZI</name>
<accession>A0A1G4BRZ2</accession>
<gene>
    <name evidence="1" type="ORF">CORC01_00507</name>
</gene>
<dbReference type="STRING" id="1209926.A0A1G4BRZ2"/>
<dbReference type="Proteomes" id="UP000176998">
    <property type="component" value="Unassembled WGS sequence"/>
</dbReference>
<evidence type="ECO:0000313" key="1">
    <source>
        <dbReference type="EMBL" id="OHF04168.1"/>
    </source>
</evidence>
<dbReference type="GeneID" id="34553674"/>
<evidence type="ECO:0000313" key="2">
    <source>
        <dbReference type="Proteomes" id="UP000176998"/>
    </source>
</evidence>
<dbReference type="EMBL" id="MJBS01000003">
    <property type="protein sequence ID" value="OHF04168.1"/>
    <property type="molecule type" value="Genomic_DNA"/>
</dbReference>
<keyword evidence="2" id="KW-1185">Reference proteome</keyword>
<organism evidence="1 2">
    <name type="scientific">Colletotrichum orchidophilum</name>
    <dbReference type="NCBI Taxonomy" id="1209926"/>
    <lineage>
        <taxon>Eukaryota</taxon>
        <taxon>Fungi</taxon>
        <taxon>Dikarya</taxon>
        <taxon>Ascomycota</taxon>
        <taxon>Pezizomycotina</taxon>
        <taxon>Sordariomycetes</taxon>
        <taxon>Hypocreomycetidae</taxon>
        <taxon>Glomerellales</taxon>
        <taxon>Glomerellaceae</taxon>
        <taxon>Colletotrichum</taxon>
    </lineage>
</organism>
<dbReference type="RefSeq" id="XP_022481303.1">
    <property type="nucleotide sequence ID" value="XM_022612164.1"/>
</dbReference>
<comment type="caution">
    <text evidence="1">The sequence shown here is derived from an EMBL/GenBank/DDBJ whole genome shotgun (WGS) entry which is preliminary data.</text>
</comment>